<protein>
    <recommendedName>
        <fullName evidence="3">Apea-like HEPN domain-containing protein</fullName>
    </recommendedName>
</protein>
<gene>
    <name evidence="1" type="ORF">SAMN05444682_10160</name>
</gene>
<proteinExistence type="predicted"/>
<organism evidence="1 2">
    <name type="scientific">Parapedobacter indicus</name>
    <dbReference type="NCBI Taxonomy" id="1477437"/>
    <lineage>
        <taxon>Bacteria</taxon>
        <taxon>Pseudomonadati</taxon>
        <taxon>Bacteroidota</taxon>
        <taxon>Sphingobacteriia</taxon>
        <taxon>Sphingobacteriales</taxon>
        <taxon>Sphingobacteriaceae</taxon>
        <taxon>Parapedobacter</taxon>
    </lineage>
</organism>
<sequence length="373" mass="43648">MKTITRWVVPCYFTDAERSTDVFEMDLTGHLRSMLTNEVWNRKFAYNFGQALQRTDSATIEAATVKVFPRFISGMVNKSRLQNIVQEECGRIYSAFNIESYKTWPHRLGLTIFEIRYNINTPTIPSRKDLTGDIIPHFKQAFIEEYQRLLALLQELGSFFLAGLHLTFPTSSFMELVRNDIVDGFCQIKSLKRSFFEKKPTDAFMHEILIERSKQANLEINLKGLANVWHYDLWPLNRYLKAVESDRVSMDNLLDLIFALEGMFKDNVSSEFVKMVCILNMCKDRKQARSMKSLMDVAYFIRNNIAHGSISYNPYDRIKLENNEVMVQDIYWEMKGLVASMLIKGISKLLQNPNMRNLRFTMDDFIHLLFPKR</sequence>
<dbReference type="OrthoDB" id="1489823at2"/>
<dbReference type="Proteomes" id="UP000198670">
    <property type="component" value="Unassembled WGS sequence"/>
</dbReference>
<dbReference type="RefSeq" id="WP_090622376.1">
    <property type="nucleotide sequence ID" value="NZ_FOQO01000001.1"/>
</dbReference>
<evidence type="ECO:0000313" key="1">
    <source>
        <dbReference type="EMBL" id="SFH74586.1"/>
    </source>
</evidence>
<dbReference type="STRING" id="1477437.SAMN05444682_10160"/>
<name>A0A1I3CJT4_9SPHI</name>
<dbReference type="EMBL" id="FOQO01000001">
    <property type="protein sequence ID" value="SFH74586.1"/>
    <property type="molecule type" value="Genomic_DNA"/>
</dbReference>
<evidence type="ECO:0000313" key="2">
    <source>
        <dbReference type="Proteomes" id="UP000198670"/>
    </source>
</evidence>
<dbReference type="AlphaFoldDB" id="A0A1I3CJT4"/>
<reference evidence="1 2" key="1">
    <citation type="submission" date="2016-10" db="EMBL/GenBank/DDBJ databases">
        <authorList>
            <person name="de Groot N.N."/>
        </authorList>
    </citation>
    <scope>NUCLEOTIDE SEQUENCE [LARGE SCALE GENOMIC DNA]</scope>
    <source>
        <strain evidence="1 2">RK1</strain>
    </source>
</reference>
<evidence type="ECO:0008006" key="3">
    <source>
        <dbReference type="Google" id="ProtNLM"/>
    </source>
</evidence>
<accession>A0A1I3CJT4</accession>
<keyword evidence="2" id="KW-1185">Reference proteome</keyword>